<accession>A0A928Z5Z3</accession>
<protein>
    <submittedName>
        <fullName evidence="1">DUF4336 domain-containing protein</fullName>
    </submittedName>
</protein>
<dbReference type="EMBL" id="JADEXQ010000108">
    <property type="protein sequence ID" value="MBE9032507.1"/>
    <property type="molecule type" value="Genomic_DNA"/>
</dbReference>
<dbReference type="SUPFAM" id="SSF56281">
    <property type="entry name" value="Metallo-hydrolase/oxidoreductase"/>
    <property type="match status" value="1"/>
</dbReference>
<proteinExistence type="predicted"/>
<evidence type="ECO:0000313" key="1">
    <source>
        <dbReference type="EMBL" id="MBE9032507.1"/>
    </source>
</evidence>
<name>A0A928Z5Z3_9CYAN</name>
<sequence length="238" mass="27223">MLNKIAENLWTVDYPLKFMGLPIETRMSVIRVNQRELVVVSPIQVSDELVAALAELGEVKYIIAPNLYHHLFAAAFAASYPEAQFWVVDGMQAKRPDLKPDRYLTEPAGDVAADVHYRNFPAFRVRDLPGNMPFNEYVFLHRPSRSLILTDTAFHFGPESHWSVRLLAKALGIYGKLQPSQLERWALRDPVSAEATIREILSWDFDRVIMAHGSIIESQGKRRLQAGYEWYLRKSLAV</sequence>
<keyword evidence="2" id="KW-1185">Reference proteome</keyword>
<evidence type="ECO:0000313" key="2">
    <source>
        <dbReference type="Proteomes" id="UP000625316"/>
    </source>
</evidence>
<reference evidence="1" key="1">
    <citation type="submission" date="2020-10" db="EMBL/GenBank/DDBJ databases">
        <authorList>
            <person name="Castelo-Branco R."/>
            <person name="Eusebio N."/>
            <person name="Adriana R."/>
            <person name="Vieira A."/>
            <person name="Brugerolle De Fraissinette N."/>
            <person name="Rezende De Castro R."/>
            <person name="Schneider M.P."/>
            <person name="Vasconcelos V."/>
            <person name="Leao P.N."/>
        </authorList>
    </citation>
    <scope>NUCLEOTIDE SEQUENCE</scope>
    <source>
        <strain evidence="1">LEGE 11480</strain>
    </source>
</reference>
<gene>
    <name evidence="1" type="ORF">IQ266_22470</name>
</gene>
<dbReference type="Proteomes" id="UP000625316">
    <property type="component" value="Unassembled WGS sequence"/>
</dbReference>
<dbReference type="InterPro" id="IPR036866">
    <property type="entry name" value="RibonucZ/Hydroxyglut_hydro"/>
</dbReference>
<organism evidence="1 2">
    <name type="scientific">Romeriopsis navalis LEGE 11480</name>
    <dbReference type="NCBI Taxonomy" id="2777977"/>
    <lineage>
        <taxon>Bacteria</taxon>
        <taxon>Bacillati</taxon>
        <taxon>Cyanobacteriota</taxon>
        <taxon>Cyanophyceae</taxon>
        <taxon>Leptolyngbyales</taxon>
        <taxon>Leptolyngbyaceae</taxon>
        <taxon>Romeriopsis</taxon>
        <taxon>Romeriopsis navalis</taxon>
    </lineage>
</organism>
<dbReference type="AlphaFoldDB" id="A0A928Z5Z3"/>
<comment type="caution">
    <text evidence="1">The sequence shown here is derived from an EMBL/GenBank/DDBJ whole genome shotgun (WGS) entry which is preliminary data.</text>
</comment>
<dbReference type="InterPro" id="IPR025638">
    <property type="entry name" value="DUF4336"/>
</dbReference>
<dbReference type="Pfam" id="PF14234">
    <property type="entry name" value="DUF4336"/>
    <property type="match status" value="1"/>
</dbReference>
<dbReference type="PANTHER" id="PTHR33835">
    <property type="entry name" value="YALI0C07656P"/>
    <property type="match status" value="1"/>
</dbReference>
<dbReference type="PANTHER" id="PTHR33835:SF1">
    <property type="entry name" value="METALLO-BETA-LACTAMASE DOMAIN-CONTAINING PROTEIN"/>
    <property type="match status" value="1"/>
</dbReference>
<dbReference type="RefSeq" id="WP_264327324.1">
    <property type="nucleotide sequence ID" value="NZ_JADEXQ010000108.1"/>
</dbReference>